<keyword evidence="1" id="KW-1133">Transmembrane helix</keyword>
<dbReference type="PROSITE" id="PS50857">
    <property type="entry name" value="COX2_CUA"/>
    <property type="match status" value="1"/>
</dbReference>
<dbReference type="GO" id="GO:0016020">
    <property type="term" value="C:membrane"/>
    <property type="evidence" value="ECO:0007669"/>
    <property type="project" value="InterPro"/>
</dbReference>
<dbReference type="InterPro" id="IPR002429">
    <property type="entry name" value="CcO_II-like_C"/>
</dbReference>
<feature type="domain" description="Cytochrome oxidase subunit II copper A binding" evidence="2">
    <location>
        <begin position="83"/>
        <end position="175"/>
    </location>
</feature>
<evidence type="ECO:0000259" key="2">
    <source>
        <dbReference type="PROSITE" id="PS50857"/>
    </source>
</evidence>
<dbReference type="Pfam" id="PF13473">
    <property type="entry name" value="Cupredoxin_1"/>
    <property type="match status" value="1"/>
</dbReference>
<dbReference type="GO" id="GO:0005507">
    <property type="term" value="F:copper ion binding"/>
    <property type="evidence" value="ECO:0007669"/>
    <property type="project" value="InterPro"/>
</dbReference>
<accession>A0A1F8BJI1</accession>
<evidence type="ECO:0000313" key="3">
    <source>
        <dbReference type="EMBL" id="OGM64120.1"/>
    </source>
</evidence>
<evidence type="ECO:0000313" key="4">
    <source>
        <dbReference type="Proteomes" id="UP000176725"/>
    </source>
</evidence>
<gene>
    <name evidence="3" type="ORF">A2893_03245</name>
</gene>
<sequence length="175" mass="19158">MREMEEQKTSIEEIQHSVPKKSTNFLLVGGVILALVVLGGGILLRAGNRPTPSTLPAQTESQEVVDELSDFSVAENTTESEVAEPIVIDVEAGSFYYNPEEIRVKIGDTIRIVLTANDMMHDFNIDELGVDGPVIKAGETTTIDFVADQVGEFEYYCSVVQHRANGQVGMLIVEE</sequence>
<keyword evidence="1" id="KW-0812">Transmembrane</keyword>
<dbReference type="InterPro" id="IPR008972">
    <property type="entry name" value="Cupredoxin"/>
</dbReference>
<proteinExistence type="predicted"/>
<dbReference type="Gene3D" id="2.60.40.420">
    <property type="entry name" value="Cupredoxins - blue copper proteins"/>
    <property type="match status" value="1"/>
</dbReference>
<feature type="transmembrane region" description="Helical" evidence="1">
    <location>
        <begin position="25"/>
        <end position="44"/>
    </location>
</feature>
<name>A0A1F8BJI1_9BACT</name>
<dbReference type="Proteomes" id="UP000176725">
    <property type="component" value="Unassembled WGS sequence"/>
</dbReference>
<comment type="caution">
    <text evidence="3">The sequence shown here is derived from an EMBL/GenBank/DDBJ whole genome shotgun (WGS) entry which is preliminary data.</text>
</comment>
<reference evidence="3 4" key="1">
    <citation type="journal article" date="2016" name="Nat. Commun.">
        <title>Thousands of microbial genomes shed light on interconnected biogeochemical processes in an aquifer system.</title>
        <authorList>
            <person name="Anantharaman K."/>
            <person name="Brown C.T."/>
            <person name="Hug L.A."/>
            <person name="Sharon I."/>
            <person name="Castelle C.J."/>
            <person name="Probst A.J."/>
            <person name="Thomas B.C."/>
            <person name="Singh A."/>
            <person name="Wilkins M.J."/>
            <person name="Karaoz U."/>
            <person name="Brodie E.L."/>
            <person name="Williams K.H."/>
            <person name="Hubbard S.S."/>
            <person name="Banfield J.F."/>
        </authorList>
    </citation>
    <scope>NUCLEOTIDE SEQUENCE [LARGE SCALE GENOMIC DNA]</scope>
</reference>
<dbReference type="GO" id="GO:0004129">
    <property type="term" value="F:cytochrome-c oxidase activity"/>
    <property type="evidence" value="ECO:0007669"/>
    <property type="project" value="InterPro"/>
</dbReference>
<keyword evidence="1" id="KW-0472">Membrane</keyword>
<organism evidence="3 4">
    <name type="scientific">Candidatus Woesebacteria bacterium RIFCSPLOWO2_01_FULL_39_25</name>
    <dbReference type="NCBI Taxonomy" id="1802521"/>
    <lineage>
        <taxon>Bacteria</taxon>
        <taxon>Candidatus Woeseibacteriota</taxon>
    </lineage>
</organism>
<protein>
    <recommendedName>
        <fullName evidence="2">Cytochrome oxidase subunit II copper A binding domain-containing protein</fullName>
    </recommendedName>
</protein>
<evidence type="ECO:0000256" key="1">
    <source>
        <dbReference type="SAM" id="Phobius"/>
    </source>
</evidence>
<dbReference type="AlphaFoldDB" id="A0A1F8BJI1"/>
<dbReference type="EMBL" id="MGHH01000013">
    <property type="protein sequence ID" value="OGM64120.1"/>
    <property type="molecule type" value="Genomic_DNA"/>
</dbReference>
<dbReference type="InterPro" id="IPR028096">
    <property type="entry name" value="EfeO_Cupredoxin"/>
</dbReference>
<dbReference type="SUPFAM" id="SSF49503">
    <property type="entry name" value="Cupredoxins"/>
    <property type="match status" value="1"/>
</dbReference>
<dbReference type="STRING" id="1802521.A2893_03245"/>